<evidence type="ECO:0000313" key="3">
    <source>
        <dbReference type="Proteomes" id="UP000316598"/>
    </source>
</evidence>
<feature type="compositionally biased region" description="Low complexity" evidence="1">
    <location>
        <begin position="144"/>
        <end position="186"/>
    </location>
</feature>
<feature type="region of interest" description="Disordered" evidence="1">
    <location>
        <begin position="1"/>
        <end position="266"/>
    </location>
</feature>
<feature type="compositionally biased region" description="Low complexity" evidence="1">
    <location>
        <begin position="202"/>
        <end position="223"/>
    </location>
</feature>
<feature type="compositionally biased region" description="Polar residues" evidence="1">
    <location>
        <begin position="236"/>
        <end position="266"/>
    </location>
</feature>
<evidence type="ECO:0000256" key="1">
    <source>
        <dbReference type="SAM" id="MobiDB-lite"/>
    </source>
</evidence>
<dbReference type="AlphaFoldDB" id="A0A5C5WNK1"/>
<evidence type="ECO:0000313" key="2">
    <source>
        <dbReference type="EMBL" id="TWT52404.1"/>
    </source>
</evidence>
<sequence length="266" mass="25799">MDPSGTMQVAGFNVSPGTATPQTNFAAAQANGVYGQPASTPSTATNGLASTNSYPGTSAAKPSPYTFGSKSFEPKATPQTAPAVPPTSYASAASSYQAPGSQSLGSQSLGSQSPSGQSSGNSVPGIPAMGGQTPSYEPPKMAATTSSTSESNSGPSSGGFSLPSNLPNLGSAISSITPPNSTSTGSAYSLPEESPTMNASIATTPDTTAPGATTASYATANAAGSLGGRDSAGTIAPSSYTPGSTGQASGYPSGKESPTTSGSFYR</sequence>
<gene>
    <name evidence="2" type="ORF">Pla22_00280</name>
</gene>
<accession>A0A5C5WNK1</accession>
<reference evidence="2 3" key="1">
    <citation type="submission" date="2019-02" db="EMBL/GenBank/DDBJ databases">
        <title>Deep-cultivation of Planctomycetes and their phenomic and genomic characterization uncovers novel biology.</title>
        <authorList>
            <person name="Wiegand S."/>
            <person name="Jogler M."/>
            <person name="Boedeker C."/>
            <person name="Pinto D."/>
            <person name="Vollmers J."/>
            <person name="Rivas-Marin E."/>
            <person name="Kohn T."/>
            <person name="Peeters S.H."/>
            <person name="Heuer A."/>
            <person name="Rast P."/>
            <person name="Oberbeckmann S."/>
            <person name="Bunk B."/>
            <person name="Jeske O."/>
            <person name="Meyerdierks A."/>
            <person name="Storesund J.E."/>
            <person name="Kallscheuer N."/>
            <person name="Luecker S."/>
            <person name="Lage O.M."/>
            <person name="Pohl T."/>
            <person name="Merkel B.J."/>
            <person name="Hornburger P."/>
            <person name="Mueller R.-W."/>
            <person name="Bruemmer F."/>
            <person name="Labrenz M."/>
            <person name="Spormann A.M."/>
            <person name="Op Den Camp H."/>
            <person name="Overmann J."/>
            <person name="Amann R."/>
            <person name="Jetten M.S.M."/>
            <person name="Mascher T."/>
            <person name="Medema M.H."/>
            <person name="Devos D.P."/>
            <person name="Kaster A.-K."/>
            <person name="Ovreas L."/>
            <person name="Rohde M."/>
            <person name="Galperin M.Y."/>
            <person name="Jogler C."/>
        </authorList>
    </citation>
    <scope>NUCLEOTIDE SEQUENCE [LARGE SCALE GENOMIC DNA]</scope>
    <source>
        <strain evidence="2 3">Pla22</strain>
    </source>
</reference>
<organism evidence="2 3">
    <name type="scientific">Rubripirellula amarantea</name>
    <dbReference type="NCBI Taxonomy" id="2527999"/>
    <lineage>
        <taxon>Bacteria</taxon>
        <taxon>Pseudomonadati</taxon>
        <taxon>Planctomycetota</taxon>
        <taxon>Planctomycetia</taxon>
        <taxon>Pirellulales</taxon>
        <taxon>Pirellulaceae</taxon>
        <taxon>Rubripirellula</taxon>
    </lineage>
</organism>
<dbReference type="Proteomes" id="UP000316598">
    <property type="component" value="Unassembled WGS sequence"/>
</dbReference>
<feature type="compositionally biased region" description="Polar residues" evidence="1">
    <location>
        <begin position="37"/>
        <end position="56"/>
    </location>
</feature>
<feature type="compositionally biased region" description="Low complexity" evidence="1">
    <location>
        <begin position="74"/>
        <end position="120"/>
    </location>
</feature>
<feature type="compositionally biased region" description="Polar residues" evidence="1">
    <location>
        <begin position="15"/>
        <end position="26"/>
    </location>
</feature>
<comment type="caution">
    <text evidence="2">The sequence shown here is derived from an EMBL/GenBank/DDBJ whole genome shotgun (WGS) entry which is preliminary data.</text>
</comment>
<name>A0A5C5WNK1_9BACT</name>
<proteinExistence type="predicted"/>
<keyword evidence="3" id="KW-1185">Reference proteome</keyword>
<protein>
    <submittedName>
        <fullName evidence="2">Uncharacterized protein</fullName>
    </submittedName>
</protein>
<dbReference type="EMBL" id="SJPI01000001">
    <property type="protein sequence ID" value="TWT52404.1"/>
    <property type="molecule type" value="Genomic_DNA"/>
</dbReference>